<dbReference type="InterPro" id="IPR036554">
    <property type="entry name" value="GHMP_kinase_C_sf"/>
</dbReference>
<organism evidence="18 19">
    <name type="scientific">Parachaetomium inaequale</name>
    <dbReference type="NCBI Taxonomy" id="2588326"/>
    <lineage>
        <taxon>Eukaryota</taxon>
        <taxon>Fungi</taxon>
        <taxon>Dikarya</taxon>
        <taxon>Ascomycota</taxon>
        <taxon>Pezizomycotina</taxon>
        <taxon>Sordariomycetes</taxon>
        <taxon>Sordariomycetidae</taxon>
        <taxon>Sordariales</taxon>
        <taxon>Chaetomiaceae</taxon>
        <taxon>Parachaetomium</taxon>
    </lineage>
</organism>
<keyword evidence="7" id="KW-0752">Steroid biosynthesis</keyword>
<dbReference type="SUPFAM" id="SSF55060">
    <property type="entry name" value="GHMP Kinase, C-terminal domain"/>
    <property type="match status" value="1"/>
</dbReference>
<evidence type="ECO:0000256" key="3">
    <source>
        <dbReference type="ARBA" id="ARBA00012296"/>
    </source>
</evidence>
<comment type="pathway">
    <text evidence="1">Isoprenoid biosynthesis; isopentenyl diphosphate biosynthesis via mevalonate pathway; isopentenyl diphosphate from (R)-mevalonate: step 3/3.</text>
</comment>
<evidence type="ECO:0000256" key="8">
    <source>
        <dbReference type="ARBA" id="ARBA00023011"/>
    </source>
</evidence>
<keyword evidence="12" id="KW-0456">Lyase</keyword>
<keyword evidence="8" id="KW-0756">Sterol biosynthesis</keyword>
<evidence type="ECO:0000256" key="9">
    <source>
        <dbReference type="ARBA" id="ARBA00023098"/>
    </source>
</evidence>
<evidence type="ECO:0000256" key="11">
    <source>
        <dbReference type="ARBA" id="ARBA00023221"/>
    </source>
</evidence>
<dbReference type="InterPro" id="IPR029765">
    <property type="entry name" value="Mev_diP_decarb"/>
</dbReference>
<dbReference type="Gene3D" id="3.30.230.10">
    <property type="match status" value="1"/>
</dbReference>
<comment type="catalytic activity">
    <reaction evidence="13">
        <text>(R)-5-diphosphomevalonate + ATP = isopentenyl diphosphate + ADP + phosphate + CO2</text>
        <dbReference type="Rhea" id="RHEA:23732"/>
        <dbReference type="ChEBI" id="CHEBI:16526"/>
        <dbReference type="ChEBI" id="CHEBI:30616"/>
        <dbReference type="ChEBI" id="CHEBI:43474"/>
        <dbReference type="ChEBI" id="CHEBI:57557"/>
        <dbReference type="ChEBI" id="CHEBI:128769"/>
        <dbReference type="ChEBI" id="CHEBI:456216"/>
        <dbReference type="EC" id="4.1.1.33"/>
    </reaction>
    <physiologicalReaction direction="left-to-right" evidence="13">
        <dbReference type="Rhea" id="RHEA:23733"/>
    </physiologicalReaction>
</comment>
<keyword evidence="4" id="KW-0444">Lipid biosynthesis</keyword>
<dbReference type="Pfam" id="PF18376">
    <property type="entry name" value="MDD_C"/>
    <property type="match status" value="1"/>
</dbReference>
<dbReference type="InterPro" id="IPR014721">
    <property type="entry name" value="Ribsml_uS5_D2-typ_fold_subgr"/>
</dbReference>
<keyword evidence="5" id="KW-0547">Nucleotide-binding</keyword>
<comment type="caution">
    <text evidence="18">The sequence shown here is derived from an EMBL/GenBank/DDBJ whole genome shotgun (WGS) entry which is preliminary data.</text>
</comment>
<evidence type="ECO:0000259" key="17">
    <source>
        <dbReference type="Pfam" id="PF22700"/>
    </source>
</evidence>
<feature type="domain" description="Protein root UVB sensitive/RUS" evidence="15">
    <location>
        <begin position="431"/>
        <end position="666"/>
    </location>
</feature>
<dbReference type="Proteomes" id="UP001303115">
    <property type="component" value="Unassembled WGS sequence"/>
</dbReference>
<evidence type="ECO:0000256" key="13">
    <source>
        <dbReference type="ARBA" id="ARBA00048416"/>
    </source>
</evidence>
<evidence type="ECO:0000313" key="19">
    <source>
        <dbReference type="Proteomes" id="UP001303115"/>
    </source>
</evidence>
<dbReference type="Pfam" id="PF22700">
    <property type="entry name" value="MVD-like_N"/>
    <property type="match status" value="1"/>
</dbReference>
<keyword evidence="11" id="KW-0753">Steroid metabolism</keyword>
<dbReference type="InterPro" id="IPR041431">
    <property type="entry name" value="Mvd1_C"/>
</dbReference>
<dbReference type="EMBL" id="MU854545">
    <property type="protein sequence ID" value="KAK4033211.1"/>
    <property type="molecule type" value="Genomic_DNA"/>
</dbReference>
<dbReference type="GO" id="GO:0016126">
    <property type="term" value="P:sterol biosynthetic process"/>
    <property type="evidence" value="ECO:0007669"/>
    <property type="project" value="UniProtKB-KW"/>
</dbReference>
<dbReference type="GO" id="GO:0005524">
    <property type="term" value="F:ATP binding"/>
    <property type="evidence" value="ECO:0007669"/>
    <property type="project" value="UniProtKB-KW"/>
</dbReference>
<dbReference type="GO" id="GO:0019287">
    <property type="term" value="P:isopentenyl diphosphate biosynthetic process, mevalonate pathway"/>
    <property type="evidence" value="ECO:0007669"/>
    <property type="project" value="InterPro"/>
</dbReference>
<feature type="domain" description="Diphosphomevalonate decarboxylase-like N-terminal" evidence="17">
    <location>
        <begin position="12"/>
        <end position="185"/>
    </location>
</feature>
<protein>
    <recommendedName>
        <fullName evidence="3">diphosphomevalonate decarboxylase</fullName>
        <ecNumber evidence="3">4.1.1.33</ecNumber>
    </recommendedName>
</protein>
<evidence type="ECO:0000256" key="5">
    <source>
        <dbReference type="ARBA" id="ARBA00022741"/>
    </source>
</evidence>
<evidence type="ECO:0000256" key="2">
    <source>
        <dbReference type="ARBA" id="ARBA00008831"/>
    </source>
</evidence>
<reference evidence="19" key="1">
    <citation type="journal article" date="2023" name="Mol. Phylogenet. Evol.">
        <title>Genome-scale phylogeny and comparative genomics of the fungal order Sordariales.</title>
        <authorList>
            <person name="Hensen N."/>
            <person name="Bonometti L."/>
            <person name="Westerberg I."/>
            <person name="Brannstrom I.O."/>
            <person name="Guillou S."/>
            <person name="Cros-Aarteil S."/>
            <person name="Calhoun S."/>
            <person name="Haridas S."/>
            <person name="Kuo A."/>
            <person name="Mondo S."/>
            <person name="Pangilinan J."/>
            <person name="Riley R."/>
            <person name="LaButti K."/>
            <person name="Andreopoulos B."/>
            <person name="Lipzen A."/>
            <person name="Chen C."/>
            <person name="Yan M."/>
            <person name="Daum C."/>
            <person name="Ng V."/>
            <person name="Clum A."/>
            <person name="Steindorff A."/>
            <person name="Ohm R.A."/>
            <person name="Martin F."/>
            <person name="Silar P."/>
            <person name="Natvig D.O."/>
            <person name="Lalanne C."/>
            <person name="Gautier V."/>
            <person name="Ament-Velasquez S.L."/>
            <person name="Kruys A."/>
            <person name="Hutchinson M.I."/>
            <person name="Powell A.J."/>
            <person name="Barry K."/>
            <person name="Miller A.N."/>
            <person name="Grigoriev I.V."/>
            <person name="Debuchy R."/>
            <person name="Gladieux P."/>
            <person name="Hiltunen Thoren M."/>
            <person name="Johannesson H."/>
        </authorList>
    </citation>
    <scope>NUCLEOTIDE SEQUENCE [LARGE SCALE GENOMIC DNA]</scope>
    <source>
        <strain evidence="19">CBS 284.82</strain>
    </source>
</reference>
<dbReference type="GO" id="GO:0004163">
    <property type="term" value="F:diphosphomevalonate decarboxylase activity"/>
    <property type="evidence" value="ECO:0007669"/>
    <property type="project" value="UniProtKB-EC"/>
</dbReference>
<dbReference type="InterPro" id="IPR053859">
    <property type="entry name" value="MVD-like_N"/>
</dbReference>
<feature type="region of interest" description="Disordered" evidence="14">
    <location>
        <begin position="824"/>
        <end position="844"/>
    </location>
</feature>
<evidence type="ECO:0000259" key="15">
    <source>
        <dbReference type="Pfam" id="PF04884"/>
    </source>
</evidence>
<name>A0AAN6P7J6_9PEZI</name>
<evidence type="ECO:0000313" key="18">
    <source>
        <dbReference type="EMBL" id="KAK4033211.1"/>
    </source>
</evidence>
<dbReference type="SUPFAM" id="SSF54211">
    <property type="entry name" value="Ribosomal protein S5 domain 2-like"/>
    <property type="match status" value="1"/>
</dbReference>
<sequence>MADTVYRASTTAPVNIAVVKYWGKRDAKLNLPTNSSLSVTLSQADLRTLTTASCSAAYPAAAGDSLLLNGEPSDVAGARTQACFRELRARRAALEAADPALPKLSTMPLRLVSENNFPTAAGLASSAAGFAALVRAIANLYELPASPSELSKIARQGSGSACRSLFGGYVAWRMGDAADGSDSMADQVAEAAHWPEMRALVLVVSAAKKGVSSTSGMQQTVATSGLFQERIARVVPQNMAAMEEAIAERNFASFAEVTMRDSNSFHATCADTYPPIFYMNDVSRAAIRAVEQINAAAGRTVAAYTFDAGPNAVIYYLEKDTEAVVGTLYHVLGGEVGGWKDAVVKGLKPSISLDEGIAGILKGGVSRVILTGVGEGPIKSEEYLVAEDGSPHATSAAMSRSFYDIDPAGEVLCTYTDSGETAKLKAEKTEVPVAKAVLYAFLPAGYPHTVTDDYLAYQTFDSLQAFASSITSLLANRAVLEGLGVGDSSSSPTGALILKITGDTISRIATILFAHRMGQAIEPECKFYRFLADIFNDSAQFLDLLTPALPYFPKLGIIVSAGVLRSLCGVAANASKASLSAHFALTGNLAELNAKEASQETVVSLLGMLVGSLVVRMVEDKQVVWMLMVVLAGVHLAMNYHAVRAVKMRSLNRQRATLVFREWLDHGTVLTPEQVAQRESILRNGRGNLTSKSGDYTGFCDFGTYGQLMGWNPRGYHRYDFETGTYFMGIWHRGGYFYMRIALKEGTRTPLAAWFDAVNHAYHFDSALKDGLQSHYENEMPLGYVSEEQKETIFAAMAAAGWDLEVNALETRLPVRVRVGDGRKGLHLSEKDPTRLNGPEAKHD</sequence>
<keyword evidence="19" id="KW-1185">Reference proteome</keyword>
<evidence type="ECO:0000256" key="7">
    <source>
        <dbReference type="ARBA" id="ARBA00022955"/>
    </source>
</evidence>
<evidence type="ECO:0000256" key="1">
    <source>
        <dbReference type="ARBA" id="ARBA00005055"/>
    </source>
</evidence>
<dbReference type="FunFam" id="3.30.230.10:FF:000018">
    <property type="entry name" value="Diphosphomevalonate decarboxylase"/>
    <property type="match status" value="1"/>
</dbReference>
<accession>A0AAN6P7J6</accession>
<dbReference type="InterPro" id="IPR054549">
    <property type="entry name" value="UVB_sens_RUS_dom"/>
</dbReference>
<dbReference type="GO" id="GO:0005829">
    <property type="term" value="C:cytosol"/>
    <property type="evidence" value="ECO:0007669"/>
    <property type="project" value="InterPro"/>
</dbReference>
<dbReference type="Gene3D" id="3.30.70.890">
    <property type="entry name" value="GHMP kinase, C-terminal domain"/>
    <property type="match status" value="1"/>
</dbReference>
<dbReference type="FunFam" id="3.30.70.890:FF:000005">
    <property type="entry name" value="Diphosphomevalonate decarboxylase"/>
    <property type="match status" value="1"/>
</dbReference>
<evidence type="ECO:0000256" key="10">
    <source>
        <dbReference type="ARBA" id="ARBA00023166"/>
    </source>
</evidence>
<keyword evidence="10" id="KW-1207">Sterol metabolism</keyword>
<dbReference type="InterPro" id="IPR020568">
    <property type="entry name" value="Ribosomal_Su5_D2-typ_SF"/>
</dbReference>
<keyword evidence="9" id="KW-0443">Lipid metabolism</keyword>
<gene>
    <name evidence="18" type="ORF">C8A01DRAFT_50164</name>
</gene>
<evidence type="ECO:0000259" key="16">
    <source>
        <dbReference type="Pfam" id="PF18376"/>
    </source>
</evidence>
<dbReference type="PANTHER" id="PTHR10977">
    <property type="entry name" value="DIPHOSPHOMEVALONATE DECARBOXYLASE"/>
    <property type="match status" value="1"/>
</dbReference>
<dbReference type="EC" id="4.1.1.33" evidence="3"/>
<keyword evidence="6" id="KW-0067">ATP-binding</keyword>
<proteinExistence type="inferred from homology"/>
<evidence type="ECO:0000256" key="6">
    <source>
        <dbReference type="ARBA" id="ARBA00022840"/>
    </source>
</evidence>
<evidence type="ECO:0000256" key="14">
    <source>
        <dbReference type="SAM" id="MobiDB-lite"/>
    </source>
</evidence>
<dbReference type="Pfam" id="PF04884">
    <property type="entry name" value="UVB_sens_prot"/>
    <property type="match status" value="1"/>
</dbReference>
<dbReference type="NCBIfam" id="TIGR01240">
    <property type="entry name" value="mevDPdecarb"/>
    <property type="match status" value="1"/>
</dbReference>
<dbReference type="AlphaFoldDB" id="A0AAN6P7J6"/>
<dbReference type="PANTHER" id="PTHR10977:SF3">
    <property type="entry name" value="DIPHOSPHOMEVALONATE DECARBOXYLASE"/>
    <property type="match status" value="1"/>
</dbReference>
<evidence type="ECO:0000256" key="4">
    <source>
        <dbReference type="ARBA" id="ARBA00022516"/>
    </source>
</evidence>
<evidence type="ECO:0000256" key="12">
    <source>
        <dbReference type="ARBA" id="ARBA00023239"/>
    </source>
</evidence>
<feature type="domain" description="Mvd1 C-terminal" evidence="16">
    <location>
        <begin position="199"/>
        <end position="378"/>
    </location>
</feature>
<comment type="similarity">
    <text evidence="2">Belongs to the diphosphomevalonate decarboxylase family.</text>
</comment>